<proteinExistence type="predicted"/>
<keyword evidence="1" id="KW-0812">Transmembrane</keyword>
<evidence type="ECO:0000313" key="3">
    <source>
        <dbReference type="Proteomes" id="UP000007257"/>
    </source>
</evidence>
<name>A0A0H3FKG2_RAHSY</name>
<keyword evidence="1" id="KW-1133">Transmembrane helix</keyword>
<sequence length="68" mass="8053">MKANKILFIILLFIIFFVYLIFPNYIIESGKLGYRVVDSYSKEYFIDCETATLYKKNLSLCFHLKKNG</sequence>
<reference evidence="3" key="1">
    <citation type="submission" date="2011-01" db="EMBL/GenBank/DDBJ databases">
        <title>Complete sequence of chromosome of Rahnella sp. Y9602.</title>
        <authorList>
            <consortium name="US DOE Joint Genome Institute"/>
            <person name="Lucas S."/>
            <person name="Copeland A."/>
            <person name="Lapidus A."/>
            <person name="Cheng J.-F."/>
            <person name="Goodwin L."/>
            <person name="Pitluck S."/>
            <person name="Lu M."/>
            <person name="Detter J.C."/>
            <person name="Han C."/>
            <person name="Tapia R."/>
            <person name="Land M."/>
            <person name="Hauser L."/>
            <person name="Kyrpides N."/>
            <person name="Ivanova N."/>
            <person name="Ovchinnikova G."/>
            <person name="Pagani I."/>
            <person name="Sobecky P.A."/>
            <person name="Martinez R.J."/>
            <person name="Woyke T."/>
        </authorList>
    </citation>
    <scope>NUCLEOTIDE SEQUENCE [LARGE SCALE GENOMIC DNA]</scope>
    <source>
        <strain evidence="3">Y9602</strain>
    </source>
</reference>
<protein>
    <submittedName>
        <fullName evidence="2">Uncharacterized protein</fullName>
    </submittedName>
</protein>
<feature type="transmembrane region" description="Helical" evidence="1">
    <location>
        <begin position="6"/>
        <end position="27"/>
    </location>
</feature>
<evidence type="ECO:0000256" key="1">
    <source>
        <dbReference type="SAM" id="Phobius"/>
    </source>
</evidence>
<keyword evidence="1" id="KW-0472">Membrane</keyword>
<dbReference type="HOGENOM" id="CLU_2790977_0_0_6"/>
<accession>A0A0H3FKG2</accession>
<organism evidence="2 3">
    <name type="scientific">Rahnella sp. (strain Y9602)</name>
    <dbReference type="NCBI Taxonomy" id="2703885"/>
    <lineage>
        <taxon>Bacteria</taxon>
        <taxon>Pseudomonadati</taxon>
        <taxon>Pseudomonadota</taxon>
        <taxon>Gammaproteobacteria</taxon>
        <taxon>Enterobacterales</taxon>
        <taxon>Yersiniaceae</taxon>
        <taxon>Rahnella</taxon>
    </lineage>
</organism>
<dbReference type="AlphaFoldDB" id="A0A0H3FKG2"/>
<gene>
    <name evidence="2" type="ordered locus">Rahaq_3901</name>
</gene>
<dbReference type="Proteomes" id="UP000007257">
    <property type="component" value="Chromosome"/>
</dbReference>
<reference evidence="2 3" key="2">
    <citation type="journal article" date="2012" name="J. Bacteriol.">
        <title>Complete Genome Sequence of Rahnella sp. Strain Y9602, a Gammaproteobacterium Isolate from Metal- and Radionuclide-Contaminated Soil.</title>
        <authorList>
            <person name="Martinez R.J."/>
            <person name="Bruce D."/>
            <person name="Detter C."/>
            <person name="Goodwin L.A."/>
            <person name="Han J."/>
            <person name="Han C.S."/>
            <person name="Held B."/>
            <person name="Land M.L."/>
            <person name="Mikhailova N."/>
            <person name="Nolan M."/>
            <person name="Pennacchio L."/>
            <person name="Pitluck S."/>
            <person name="Tapia R."/>
            <person name="Woyke T."/>
            <person name="Sobecky P.A."/>
        </authorList>
    </citation>
    <scope>NUCLEOTIDE SEQUENCE [LARGE SCALE GENOMIC DNA]</scope>
    <source>
        <strain evidence="2 3">Y9602</strain>
    </source>
</reference>
<evidence type="ECO:0000313" key="2">
    <source>
        <dbReference type="EMBL" id="ADW75490.1"/>
    </source>
</evidence>
<dbReference type="EMBL" id="CP002505">
    <property type="protein sequence ID" value="ADW75490.1"/>
    <property type="molecule type" value="Genomic_DNA"/>
</dbReference>
<dbReference type="KEGG" id="rah:Rahaq_3901"/>